<evidence type="ECO:0000313" key="4">
    <source>
        <dbReference type="EMBL" id="MBL1411482.1"/>
    </source>
</evidence>
<dbReference type="InterPro" id="IPR012373">
    <property type="entry name" value="Ferrdict_sens_TM"/>
</dbReference>
<gene>
    <name evidence="4" type="ORF">JKG61_22175</name>
</gene>
<dbReference type="EMBL" id="JAERTY010000018">
    <property type="protein sequence ID" value="MBL1411482.1"/>
    <property type="molecule type" value="Genomic_DNA"/>
</dbReference>
<name>A0ABS1R9U0_9SPHI</name>
<keyword evidence="5" id="KW-1185">Reference proteome</keyword>
<keyword evidence="1" id="KW-0812">Transmembrane</keyword>
<sequence>MEKNEYIKSLFTSYIHGEYTKEDLDKILTYLGHKEEGELWMELLQQQLSKLEPEEDSERITRIQHRVTQYLEVYTKPKRPSRIYWIAAASVLLLAFTSYYLLQIRTATRSDRDTFAAITTPQEFSAGNNRATLSLSDGQILTLSDQKEAILMSGNISYSDGVPIAETPRGTAMLSTPRGGQYQVVLSDGTKVWLNADSYIRYPVTFDRNSRNVEIEGEAYLEVAKVKGKPFRVNSKGQTIEVLGTHFNVRTYDNLKQTTLVEGSVRVTDGKSSVVLRPQQQATLHEGKIQVLEVDAEESIAWTKNSLYFNEIPLVEVFKQLERWYDVEFEYPRELSNKVIYLSTNRDQNLSILLYNLKEITDYTYTIKGRRITVSREDK</sequence>
<keyword evidence="1" id="KW-1133">Transmembrane helix</keyword>
<dbReference type="PANTHER" id="PTHR30273">
    <property type="entry name" value="PERIPLASMIC SIGNAL SENSOR AND SIGMA FACTOR ACTIVATOR FECR-RELATED"/>
    <property type="match status" value="1"/>
</dbReference>
<dbReference type="Pfam" id="PF16344">
    <property type="entry name" value="FecR_C"/>
    <property type="match status" value="1"/>
</dbReference>
<dbReference type="RefSeq" id="WP_202105198.1">
    <property type="nucleotide sequence ID" value="NZ_JAERTY010000018.1"/>
</dbReference>
<keyword evidence="1" id="KW-0472">Membrane</keyword>
<evidence type="ECO:0000259" key="3">
    <source>
        <dbReference type="Pfam" id="PF16344"/>
    </source>
</evidence>
<protein>
    <submittedName>
        <fullName evidence="4">FecR domain-containing protein</fullName>
    </submittedName>
</protein>
<proteinExistence type="predicted"/>
<dbReference type="Gene3D" id="2.60.120.1440">
    <property type="match status" value="1"/>
</dbReference>
<organism evidence="4 5">
    <name type="scientific">Sphingobacterium faecale</name>
    <dbReference type="NCBI Taxonomy" id="2803775"/>
    <lineage>
        <taxon>Bacteria</taxon>
        <taxon>Pseudomonadati</taxon>
        <taxon>Bacteroidota</taxon>
        <taxon>Sphingobacteriia</taxon>
        <taxon>Sphingobacteriales</taxon>
        <taxon>Sphingobacteriaceae</taxon>
        <taxon>Sphingobacterium</taxon>
    </lineage>
</organism>
<feature type="domain" description="Protein FecR C-terminal" evidence="3">
    <location>
        <begin position="307"/>
        <end position="374"/>
    </location>
</feature>
<accession>A0ABS1R9U0</accession>
<dbReference type="PIRSF" id="PIRSF018266">
    <property type="entry name" value="FecR"/>
    <property type="match status" value="1"/>
</dbReference>
<dbReference type="PANTHER" id="PTHR30273:SF2">
    <property type="entry name" value="PROTEIN FECR"/>
    <property type="match status" value="1"/>
</dbReference>
<dbReference type="Gene3D" id="3.55.50.30">
    <property type="match status" value="1"/>
</dbReference>
<evidence type="ECO:0000313" key="5">
    <source>
        <dbReference type="Proteomes" id="UP000625283"/>
    </source>
</evidence>
<dbReference type="Proteomes" id="UP000625283">
    <property type="component" value="Unassembled WGS sequence"/>
</dbReference>
<dbReference type="InterPro" id="IPR006860">
    <property type="entry name" value="FecR"/>
</dbReference>
<comment type="caution">
    <text evidence="4">The sequence shown here is derived from an EMBL/GenBank/DDBJ whole genome shotgun (WGS) entry which is preliminary data.</text>
</comment>
<feature type="domain" description="FecR protein" evidence="2">
    <location>
        <begin position="174"/>
        <end position="266"/>
    </location>
</feature>
<dbReference type="InterPro" id="IPR032508">
    <property type="entry name" value="FecR_C"/>
</dbReference>
<reference evidence="4 5" key="1">
    <citation type="submission" date="2021-01" db="EMBL/GenBank/DDBJ databases">
        <title>C459-1 draft genome sequence.</title>
        <authorList>
            <person name="Zhang X.-F."/>
        </authorList>
    </citation>
    <scope>NUCLEOTIDE SEQUENCE [LARGE SCALE GENOMIC DNA]</scope>
    <source>
        <strain evidence="5">C459-1</strain>
    </source>
</reference>
<feature type="transmembrane region" description="Helical" evidence="1">
    <location>
        <begin position="83"/>
        <end position="102"/>
    </location>
</feature>
<evidence type="ECO:0000256" key="1">
    <source>
        <dbReference type="SAM" id="Phobius"/>
    </source>
</evidence>
<evidence type="ECO:0000259" key="2">
    <source>
        <dbReference type="Pfam" id="PF04773"/>
    </source>
</evidence>
<dbReference type="Pfam" id="PF04773">
    <property type="entry name" value="FecR"/>
    <property type="match status" value="1"/>
</dbReference>